<gene>
    <name evidence="2" type="ORF">T11_229</name>
</gene>
<keyword evidence="1" id="KW-1133">Transmembrane helix</keyword>
<sequence length="40" mass="4815">MQHISNFRKARSFMNYSLCCFGVFGENFFVKFLAFISRNR</sequence>
<dbReference type="Proteomes" id="UP000055024">
    <property type="component" value="Unassembled WGS sequence"/>
</dbReference>
<dbReference type="AlphaFoldDB" id="A0A0V1G988"/>
<organism evidence="2 3">
    <name type="scientific">Trichinella zimbabwensis</name>
    <dbReference type="NCBI Taxonomy" id="268475"/>
    <lineage>
        <taxon>Eukaryota</taxon>
        <taxon>Metazoa</taxon>
        <taxon>Ecdysozoa</taxon>
        <taxon>Nematoda</taxon>
        <taxon>Enoplea</taxon>
        <taxon>Dorylaimia</taxon>
        <taxon>Trichinellida</taxon>
        <taxon>Trichinellidae</taxon>
        <taxon>Trichinella</taxon>
    </lineage>
</organism>
<keyword evidence="1" id="KW-0812">Transmembrane</keyword>
<feature type="transmembrane region" description="Helical" evidence="1">
    <location>
        <begin position="12"/>
        <end position="36"/>
    </location>
</feature>
<keyword evidence="1" id="KW-0472">Membrane</keyword>
<name>A0A0V1G988_9BILA</name>
<accession>A0A0V1G988</accession>
<proteinExistence type="predicted"/>
<evidence type="ECO:0000313" key="3">
    <source>
        <dbReference type="Proteomes" id="UP000055024"/>
    </source>
</evidence>
<evidence type="ECO:0000313" key="2">
    <source>
        <dbReference type="EMBL" id="KRY94846.1"/>
    </source>
</evidence>
<protein>
    <submittedName>
        <fullName evidence="2">Uncharacterized protein</fullName>
    </submittedName>
</protein>
<comment type="caution">
    <text evidence="2">The sequence shown here is derived from an EMBL/GenBank/DDBJ whole genome shotgun (WGS) entry which is preliminary data.</text>
</comment>
<keyword evidence="3" id="KW-1185">Reference proteome</keyword>
<evidence type="ECO:0000256" key="1">
    <source>
        <dbReference type="SAM" id="Phobius"/>
    </source>
</evidence>
<dbReference type="EMBL" id="JYDP01004488">
    <property type="protein sequence ID" value="KRY94846.1"/>
    <property type="molecule type" value="Genomic_DNA"/>
</dbReference>
<reference evidence="2 3" key="1">
    <citation type="submission" date="2015-01" db="EMBL/GenBank/DDBJ databases">
        <title>Evolution of Trichinella species and genotypes.</title>
        <authorList>
            <person name="Korhonen P.K."/>
            <person name="Edoardo P."/>
            <person name="Giuseppe L.R."/>
            <person name="Gasser R.B."/>
        </authorList>
    </citation>
    <scope>NUCLEOTIDE SEQUENCE [LARGE SCALE GENOMIC DNA]</scope>
    <source>
        <strain evidence="2">ISS1029</strain>
    </source>
</reference>